<feature type="transmembrane region" description="Helical" evidence="5">
    <location>
        <begin position="260"/>
        <end position="278"/>
    </location>
</feature>
<evidence type="ECO:0000313" key="7">
    <source>
        <dbReference type="Proteomes" id="UP000317778"/>
    </source>
</evidence>
<proteinExistence type="inferred from homology"/>
<evidence type="ECO:0000256" key="1">
    <source>
        <dbReference type="ARBA" id="ARBA00004141"/>
    </source>
</evidence>
<evidence type="ECO:0000256" key="5">
    <source>
        <dbReference type="RuleBase" id="RU363041"/>
    </source>
</evidence>
<organism evidence="6 7">
    <name type="scientific">candidate division TA06 bacterium B3_TA06</name>
    <dbReference type="NCBI Taxonomy" id="2012487"/>
    <lineage>
        <taxon>Bacteria</taxon>
        <taxon>Bacteria division TA06</taxon>
    </lineage>
</organism>
<dbReference type="InterPro" id="IPR051598">
    <property type="entry name" value="TSUP/Inactive_protease-like"/>
</dbReference>
<feature type="transmembrane region" description="Helical" evidence="5">
    <location>
        <begin position="175"/>
        <end position="201"/>
    </location>
</feature>
<evidence type="ECO:0000313" key="6">
    <source>
        <dbReference type="EMBL" id="TKJ43536.1"/>
    </source>
</evidence>
<feature type="transmembrane region" description="Helical" evidence="5">
    <location>
        <begin position="47"/>
        <end position="70"/>
    </location>
</feature>
<keyword evidence="4 5" id="KW-0472">Membrane</keyword>
<dbReference type="Proteomes" id="UP000317778">
    <property type="component" value="Unassembled WGS sequence"/>
</dbReference>
<dbReference type="Pfam" id="PF01925">
    <property type="entry name" value="TauE"/>
    <property type="match status" value="1"/>
</dbReference>
<gene>
    <name evidence="6" type="ORF">CEE36_04170</name>
</gene>
<dbReference type="EMBL" id="NJBO01000004">
    <property type="protein sequence ID" value="TKJ43536.1"/>
    <property type="molecule type" value="Genomic_DNA"/>
</dbReference>
<comment type="similarity">
    <text evidence="5">Belongs to the 4-toluene sulfonate uptake permease (TSUP) (TC 2.A.102) family.</text>
</comment>
<keyword evidence="5" id="KW-1003">Cell membrane</keyword>
<sequence>MMAMSLGLFLLIIVLALACEFVDSSVGMGYGTILCPLLIGIGFEPLFVIPALLLSQAVGGLMASLFHARLRNVSFSPQSKDFKIFLIITGTGVLATIFAAIVALNIPKVVLSTYIGALVLAMGILVLINLRFNFSIKKMIGVGIISGFNKGLSGGGFGPIVTSGQIISGHRAKRAVGVTTLSEAPICITGFLTFLIGKVIIQSEGSILSRPIGEIARTVFLSQSILRWDLLIALLIGVCLVAPLGPLLTKKIAKKRWRYVLGPLVILLGVWVLIKTYLL</sequence>
<accession>A0A532V8Q5</accession>
<dbReference type="PANTHER" id="PTHR43701:SF12">
    <property type="entry name" value="MEMBRANE TRANSPORTER PROTEIN YTNM-RELATED"/>
    <property type="match status" value="1"/>
</dbReference>
<comment type="caution">
    <text evidence="6">The sequence shown here is derived from an EMBL/GenBank/DDBJ whole genome shotgun (WGS) entry which is preliminary data.</text>
</comment>
<evidence type="ECO:0000256" key="3">
    <source>
        <dbReference type="ARBA" id="ARBA00022989"/>
    </source>
</evidence>
<reference evidence="6 7" key="1">
    <citation type="submission" date="2017-06" db="EMBL/GenBank/DDBJ databases">
        <title>Novel microbial phyla capable of carbon fixation and sulfur reduction in deep-sea sediments.</title>
        <authorList>
            <person name="Huang J."/>
            <person name="Baker B."/>
            <person name="Wang Y."/>
        </authorList>
    </citation>
    <scope>NUCLEOTIDE SEQUENCE [LARGE SCALE GENOMIC DNA]</scope>
    <source>
        <strain evidence="6">B3_TA06</strain>
    </source>
</reference>
<comment type="subcellular location">
    <subcellularLocation>
        <location evidence="5">Cell membrane</location>
        <topology evidence="5">Multi-pass membrane protein</topology>
    </subcellularLocation>
    <subcellularLocation>
        <location evidence="1">Membrane</location>
        <topology evidence="1">Multi-pass membrane protein</topology>
    </subcellularLocation>
</comment>
<keyword evidence="2 5" id="KW-0812">Transmembrane</keyword>
<dbReference type="InterPro" id="IPR002781">
    <property type="entry name" value="TM_pro_TauE-like"/>
</dbReference>
<name>A0A532V8Q5_UNCT6</name>
<feature type="transmembrane region" description="Helical" evidence="5">
    <location>
        <begin position="109"/>
        <end position="130"/>
    </location>
</feature>
<feature type="transmembrane region" description="Helical" evidence="5">
    <location>
        <begin position="230"/>
        <end position="248"/>
    </location>
</feature>
<keyword evidence="3 5" id="KW-1133">Transmembrane helix</keyword>
<protein>
    <recommendedName>
        <fullName evidence="5">Probable membrane transporter protein</fullName>
    </recommendedName>
</protein>
<dbReference type="PANTHER" id="PTHR43701">
    <property type="entry name" value="MEMBRANE TRANSPORTER PROTEIN MJ0441-RELATED"/>
    <property type="match status" value="1"/>
</dbReference>
<feature type="transmembrane region" description="Helical" evidence="5">
    <location>
        <begin position="82"/>
        <end position="103"/>
    </location>
</feature>
<dbReference type="AlphaFoldDB" id="A0A532V8Q5"/>
<evidence type="ECO:0000256" key="4">
    <source>
        <dbReference type="ARBA" id="ARBA00023136"/>
    </source>
</evidence>
<evidence type="ECO:0000256" key="2">
    <source>
        <dbReference type="ARBA" id="ARBA00022692"/>
    </source>
</evidence>
<dbReference type="GO" id="GO:0005886">
    <property type="term" value="C:plasma membrane"/>
    <property type="evidence" value="ECO:0007669"/>
    <property type="project" value="UniProtKB-SubCell"/>
</dbReference>